<accession>A0A5C5VTC9</accession>
<gene>
    <name evidence="1" type="ORF">Pla111_30770</name>
</gene>
<sequence length="77" mass="9009">MTNPAKTIGRYDLDELLRQRRQIAHIWSIEDVQSVRTDLSDEQAWLVLQAVDRCKDAEHGIHWETIRVSAEHLFPEA</sequence>
<proteinExistence type="predicted"/>
<dbReference type="Proteomes" id="UP000318995">
    <property type="component" value="Unassembled WGS sequence"/>
</dbReference>
<organism evidence="1 2">
    <name type="scientific">Botrimarina hoheduenensis</name>
    <dbReference type="NCBI Taxonomy" id="2528000"/>
    <lineage>
        <taxon>Bacteria</taxon>
        <taxon>Pseudomonadati</taxon>
        <taxon>Planctomycetota</taxon>
        <taxon>Planctomycetia</taxon>
        <taxon>Pirellulales</taxon>
        <taxon>Lacipirellulaceae</taxon>
        <taxon>Botrimarina</taxon>
    </lineage>
</organism>
<comment type="caution">
    <text evidence="1">The sequence shown here is derived from an EMBL/GenBank/DDBJ whole genome shotgun (WGS) entry which is preliminary data.</text>
</comment>
<keyword evidence="2" id="KW-1185">Reference proteome</keyword>
<dbReference type="AlphaFoldDB" id="A0A5C5VTC9"/>
<name>A0A5C5VTC9_9BACT</name>
<protein>
    <submittedName>
        <fullName evidence="1">Uncharacterized protein</fullName>
    </submittedName>
</protein>
<dbReference type="EMBL" id="SJPH01000009">
    <property type="protein sequence ID" value="TWT41363.1"/>
    <property type="molecule type" value="Genomic_DNA"/>
</dbReference>
<dbReference type="RefSeq" id="WP_146575279.1">
    <property type="nucleotide sequence ID" value="NZ_SJPH01000009.1"/>
</dbReference>
<dbReference type="OrthoDB" id="290057at2"/>
<evidence type="ECO:0000313" key="2">
    <source>
        <dbReference type="Proteomes" id="UP000318995"/>
    </source>
</evidence>
<evidence type="ECO:0000313" key="1">
    <source>
        <dbReference type="EMBL" id="TWT41363.1"/>
    </source>
</evidence>
<reference evidence="1 2" key="1">
    <citation type="submission" date="2019-02" db="EMBL/GenBank/DDBJ databases">
        <title>Deep-cultivation of Planctomycetes and their phenomic and genomic characterization uncovers novel biology.</title>
        <authorList>
            <person name="Wiegand S."/>
            <person name="Jogler M."/>
            <person name="Boedeker C."/>
            <person name="Pinto D."/>
            <person name="Vollmers J."/>
            <person name="Rivas-Marin E."/>
            <person name="Kohn T."/>
            <person name="Peeters S.H."/>
            <person name="Heuer A."/>
            <person name="Rast P."/>
            <person name="Oberbeckmann S."/>
            <person name="Bunk B."/>
            <person name="Jeske O."/>
            <person name="Meyerdierks A."/>
            <person name="Storesund J.E."/>
            <person name="Kallscheuer N."/>
            <person name="Luecker S."/>
            <person name="Lage O.M."/>
            <person name="Pohl T."/>
            <person name="Merkel B.J."/>
            <person name="Hornburger P."/>
            <person name="Mueller R.-W."/>
            <person name="Bruemmer F."/>
            <person name="Labrenz M."/>
            <person name="Spormann A.M."/>
            <person name="Op Den Camp H."/>
            <person name="Overmann J."/>
            <person name="Amann R."/>
            <person name="Jetten M.S.M."/>
            <person name="Mascher T."/>
            <person name="Medema M.H."/>
            <person name="Devos D.P."/>
            <person name="Kaster A.-K."/>
            <person name="Ovreas L."/>
            <person name="Rohde M."/>
            <person name="Galperin M.Y."/>
            <person name="Jogler C."/>
        </authorList>
    </citation>
    <scope>NUCLEOTIDE SEQUENCE [LARGE SCALE GENOMIC DNA]</scope>
    <source>
        <strain evidence="1 2">Pla111</strain>
    </source>
</reference>